<evidence type="ECO:0000313" key="2">
    <source>
        <dbReference type="EMBL" id="KAK4222128.1"/>
    </source>
</evidence>
<reference evidence="2" key="1">
    <citation type="journal article" date="2023" name="Mol. Phylogenet. Evol.">
        <title>Genome-scale phylogeny and comparative genomics of the fungal order Sordariales.</title>
        <authorList>
            <person name="Hensen N."/>
            <person name="Bonometti L."/>
            <person name="Westerberg I."/>
            <person name="Brannstrom I.O."/>
            <person name="Guillou S."/>
            <person name="Cros-Aarteil S."/>
            <person name="Calhoun S."/>
            <person name="Haridas S."/>
            <person name="Kuo A."/>
            <person name="Mondo S."/>
            <person name="Pangilinan J."/>
            <person name="Riley R."/>
            <person name="LaButti K."/>
            <person name="Andreopoulos B."/>
            <person name="Lipzen A."/>
            <person name="Chen C."/>
            <person name="Yan M."/>
            <person name="Daum C."/>
            <person name="Ng V."/>
            <person name="Clum A."/>
            <person name="Steindorff A."/>
            <person name="Ohm R.A."/>
            <person name="Martin F."/>
            <person name="Silar P."/>
            <person name="Natvig D.O."/>
            <person name="Lalanne C."/>
            <person name="Gautier V."/>
            <person name="Ament-Velasquez S.L."/>
            <person name="Kruys A."/>
            <person name="Hutchinson M.I."/>
            <person name="Powell A.J."/>
            <person name="Barry K."/>
            <person name="Miller A.N."/>
            <person name="Grigoriev I.V."/>
            <person name="Debuchy R."/>
            <person name="Gladieux P."/>
            <person name="Hiltunen Thoren M."/>
            <person name="Johannesson H."/>
        </authorList>
    </citation>
    <scope>NUCLEOTIDE SEQUENCE</scope>
    <source>
        <strain evidence="2">CBS 990.96</strain>
    </source>
</reference>
<reference evidence="2" key="2">
    <citation type="submission" date="2023-05" db="EMBL/GenBank/DDBJ databases">
        <authorList>
            <consortium name="Lawrence Berkeley National Laboratory"/>
            <person name="Steindorff A."/>
            <person name="Hensen N."/>
            <person name="Bonometti L."/>
            <person name="Westerberg I."/>
            <person name="Brannstrom I.O."/>
            <person name="Guillou S."/>
            <person name="Cros-Aarteil S."/>
            <person name="Calhoun S."/>
            <person name="Haridas S."/>
            <person name="Kuo A."/>
            <person name="Mondo S."/>
            <person name="Pangilinan J."/>
            <person name="Riley R."/>
            <person name="Labutti K."/>
            <person name="Andreopoulos B."/>
            <person name="Lipzen A."/>
            <person name="Chen C."/>
            <person name="Yanf M."/>
            <person name="Daum C."/>
            <person name="Ng V."/>
            <person name="Clum A."/>
            <person name="Ohm R."/>
            <person name="Martin F."/>
            <person name="Silar P."/>
            <person name="Natvig D."/>
            <person name="Lalanne C."/>
            <person name="Gautier V."/>
            <person name="Ament-Velasquez S.L."/>
            <person name="Kruys A."/>
            <person name="Hutchinson M.I."/>
            <person name="Powell A.J."/>
            <person name="Barry K."/>
            <person name="Miller A.N."/>
            <person name="Grigoriev I.V."/>
            <person name="Debuchy R."/>
            <person name="Gladieux P."/>
            <person name="Thoren M.H."/>
            <person name="Johannesson H."/>
        </authorList>
    </citation>
    <scope>NUCLEOTIDE SEQUENCE</scope>
    <source>
        <strain evidence="2">CBS 990.96</strain>
    </source>
</reference>
<gene>
    <name evidence="2" type="ORF">QBC38DRAFT_490556</name>
</gene>
<protein>
    <submittedName>
        <fullName evidence="2">Uncharacterized protein</fullName>
    </submittedName>
</protein>
<name>A0AAN7BFF7_9PEZI</name>
<accession>A0AAN7BFF7</accession>
<evidence type="ECO:0000256" key="1">
    <source>
        <dbReference type="SAM" id="MobiDB-lite"/>
    </source>
</evidence>
<dbReference type="EMBL" id="MU865489">
    <property type="protein sequence ID" value="KAK4222128.1"/>
    <property type="molecule type" value="Genomic_DNA"/>
</dbReference>
<sequence>MAMLILRTLRGLVPALFLFSLGLILYRTYGVGYPATETVNNHSPSFIDSIPDILKPGEEPKKTLKYKPTPIWLPPPITDPFPLLATSTADPPPVPKYNVARPKMHEEYGLDRPPPLYIGFTRQWPMLLQAVVSYITAGWPADNIYVVENTGVHNKNKEGKLSLQNPFYLNHTTLHRLGINVVQTPVLLSFAQMQNFFLNLAYENDHPYYFYSHQDVLVFSFEEGFDLGGRPGDRDWEWYDETEKQEVSFAPQAGQPGYRTIYANCLRDLNTAVKRKERWGFRFYQFDHLCLVNREAMESIGGWDTMIPYYSTDCDIMAKMKVDGWTMRHRRVGIINDVSAVMDDLESLYRTRRVEPSFTDPAPLPPEEEERIAKAKAEEEAKKKAEKKAARAVPSDGEMMPSDLIEYFRILREVGDDMGRYKYRDGAEQRNNWQKSQRGGQGEPFYYDAEGFNKGFWALADAGRRVYTEKWGHDFCGVPSDSSLRLSDQWRVEPESKE</sequence>
<feature type="region of interest" description="Disordered" evidence="1">
    <location>
        <begin position="356"/>
        <end position="395"/>
    </location>
</feature>
<feature type="compositionally biased region" description="Basic and acidic residues" evidence="1">
    <location>
        <begin position="371"/>
        <end position="389"/>
    </location>
</feature>
<evidence type="ECO:0000313" key="3">
    <source>
        <dbReference type="Proteomes" id="UP001301958"/>
    </source>
</evidence>
<organism evidence="2 3">
    <name type="scientific">Podospora fimiseda</name>
    <dbReference type="NCBI Taxonomy" id="252190"/>
    <lineage>
        <taxon>Eukaryota</taxon>
        <taxon>Fungi</taxon>
        <taxon>Dikarya</taxon>
        <taxon>Ascomycota</taxon>
        <taxon>Pezizomycotina</taxon>
        <taxon>Sordariomycetes</taxon>
        <taxon>Sordariomycetidae</taxon>
        <taxon>Sordariales</taxon>
        <taxon>Podosporaceae</taxon>
        <taxon>Podospora</taxon>
    </lineage>
</organism>
<comment type="caution">
    <text evidence="2">The sequence shown here is derived from an EMBL/GenBank/DDBJ whole genome shotgun (WGS) entry which is preliminary data.</text>
</comment>
<dbReference type="AlphaFoldDB" id="A0AAN7BFF7"/>
<proteinExistence type="predicted"/>
<dbReference type="Proteomes" id="UP001301958">
    <property type="component" value="Unassembled WGS sequence"/>
</dbReference>
<keyword evidence="3" id="KW-1185">Reference proteome</keyword>